<dbReference type="RefSeq" id="WP_201170696.1">
    <property type="nucleotide sequence ID" value="NZ_JAEPWM010000004.1"/>
</dbReference>
<dbReference type="AlphaFoldDB" id="A0A934TST1"/>
<dbReference type="EMBL" id="JAEPWM010000004">
    <property type="protein sequence ID" value="MBK6006703.1"/>
    <property type="molecule type" value="Genomic_DNA"/>
</dbReference>
<dbReference type="InterPro" id="IPR052894">
    <property type="entry name" value="AsmA-related"/>
</dbReference>
<dbReference type="GO" id="GO:0090313">
    <property type="term" value="P:regulation of protein targeting to membrane"/>
    <property type="evidence" value="ECO:0007669"/>
    <property type="project" value="TreeGrafter"/>
</dbReference>
<evidence type="ECO:0000313" key="2">
    <source>
        <dbReference type="EMBL" id="MBK6006703.1"/>
    </source>
</evidence>
<evidence type="ECO:0000256" key="1">
    <source>
        <dbReference type="SAM" id="Phobius"/>
    </source>
</evidence>
<name>A0A934TST1_9BURK</name>
<gene>
    <name evidence="2" type="ORF">JJB11_11430</name>
</gene>
<reference evidence="2" key="2">
    <citation type="submission" date="2021-01" db="EMBL/GenBank/DDBJ databases">
        <authorList>
            <person name="Kang M."/>
        </authorList>
    </citation>
    <scope>NUCLEOTIDE SEQUENCE</scope>
    <source>
        <strain evidence="2">KACC 17527</strain>
    </source>
</reference>
<dbReference type="Pfam" id="PF05359">
    <property type="entry name" value="DUF748"/>
    <property type="match status" value="1"/>
</dbReference>
<comment type="caution">
    <text evidence="2">The sequence shown here is derived from an EMBL/GenBank/DDBJ whole genome shotgun (WGS) entry which is preliminary data.</text>
</comment>
<keyword evidence="1" id="KW-1133">Transmembrane helix</keyword>
<sequence>MWRRVAGFLRSLPFLIVAGAFGLYLLFGFFLVDPLARKVLPWAGERFLASKLSAERVDFNPLTLELRVQGLALAEPSGALLAGADKLYVNLDVDGVTRWAWRLRSILLERPRLRVEVRRGGALNWDALLAKTNGPPSDRMVRVLIDHLQVANGDIEYVDADRPGDPYKAAFTPLGVELDSLSTLPEDSGDYLLAARLPEQGGTLRWKGQLSVNPLSSEGELELQGARIGRVLGAVQNPLAAVPSGTLAAALQYRFALLRGPGRQAVPDLEISKGNLVLRDFALTPRGGGAPLLQLATARFDDLSFDLLRREFRAGAVTLEGGALAATRDAHGALDWAAVFTAPAEGGADRRGAVVKAAAQARSPWKFAVGTVRLAGWSAKWTDLGYAKPLSATAQAFELSASVAGELGPQTMVDLGSVQASMGPVELRSGDESVAQLQRATLVNARMALPANRVDIEAIGLDGARALVRLDKQQRLNWSDILRRTAQAPPAPAAVAPSTAPAMKIVRVAADDLQLQLVDASSATPVTLDLAQGTVQLRDVGLDLSRAIPVEAAFTVKQGGRLEAKGTIVPGTPSGQLELRLAGLSLKPFAPYVNQFAQLRLDAGAANTRGKLVFGPGRKGMALAYTGGFAVDGLAITEEDTGQPFLGWKKLSSDALRLTLGPDSAHIGELVAREPFGKVIIFEDQTLNLQRILRTSAKKPAPAVTPVVATSSAPPSTAAPPAFPVTVERLRVIGGSAEFADLSLTPQFGTRMHDLSGVVTGLSTDPASNAQVELDGQVDDYGSARIRGAIQPFRATESTDLTLAFRNLEMTRLTPYSGKFAGRKIASGRLSVDLEYKIRQRQLAGTNKFIVTRLRLGEPVDSPSASKLPLDLAIALLEDSNGVIDLDLPVSGSLDDPQFSYGAIVWKALVNVLTRIVTAPFRALGALLGGETEKFEAAGFDPGSRVLLPPEQEKLKTLAEALAKRPSLTLTIQPGYDPAADRRALQDAAMRKEAATAAGLKLAPGEPPGPVDVNNYKVQTWLEDRYAQVAGAGEYQKLRASYKDKDAGGVARVMDSEFVERLGRRFKTRDDGAPSAFHAELLDRLTKQVPIADEGLVELAQARANAMRDTIVKLGLDANRVTIAAPAARPAKDKLVGSGLSLGVGKLATAQPEGGPDATRSN</sequence>
<reference evidence="2" key="1">
    <citation type="journal article" date="2012" name="J. Microbiol. Biotechnol.">
        <title>Ramlibacter ginsenosidimutans sp. nov., with ginsenoside-converting activity.</title>
        <authorList>
            <person name="Wang L."/>
            <person name="An D.S."/>
            <person name="Kim S.G."/>
            <person name="Jin F.X."/>
            <person name="Kim S.C."/>
            <person name="Lee S.T."/>
            <person name="Im W.T."/>
        </authorList>
    </citation>
    <scope>NUCLEOTIDE SEQUENCE</scope>
    <source>
        <strain evidence="2">KACC 17527</strain>
    </source>
</reference>
<proteinExistence type="predicted"/>
<keyword evidence="3" id="KW-1185">Reference proteome</keyword>
<organism evidence="2 3">
    <name type="scientific">Ramlibacter ginsenosidimutans</name>
    <dbReference type="NCBI Taxonomy" id="502333"/>
    <lineage>
        <taxon>Bacteria</taxon>
        <taxon>Pseudomonadati</taxon>
        <taxon>Pseudomonadota</taxon>
        <taxon>Betaproteobacteria</taxon>
        <taxon>Burkholderiales</taxon>
        <taxon>Comamonadaceae</taxon>
        <taxon>Ramlibacter</taxon>
    </lineage>
</organism>
<evidence type="ECO:0000313" key="3">
    <source>
        <dbReference type="Proteomes" id="UP000630528"/>
    </source>
</evidence>
<dbReference type="InterPro" id="IPR008023">
    <property type="entry name" value="DUF748"/>
</dbReference>
<dbReference type="Proteomes" id="UP000630528">
    <property type="component" value="Unassembled WGS sequence"/>
</dbReference>
<dbReference type="GO" id="GO:0005886">
    <property type="term" value="C:plasma membrane"/>
    <property type="evidence" value="ECO:0007669"/>
    <property type="project" value="TreeGrafter"/>
</dbReference>
<keyword evidence="1" id="KW-0472">Membrane</keyword>
<dbReference type="PANTHER" id="PTHR30441:SF8">
    <property type="entry name" value="DUF748 DOMAIN-CONTAINING PROTEIN"/>
    <property type="match status" value="1"/>
</dbReference>
<accession>A0A934TST1</accession>
<keyword evidence="1" id="KW-0812">Transmembrane</keyword>
<dbReference type="PANTHER" id="PTHR30441">
    <property type="entry name" value="DUF748 DOMAIN-CONTAINING PROTEIN"/>
    <property type="match status" value="1"/>
</dbReference>
<protein>
    <submittedName>
        <fullName evidence="2">DUF748 domain-containing protein</fullName>
    </submittedName>
</protein>
<feature type="transmembrane region" description="Helical" evidence="1">
    <location>
        <begin position="12"/>
        <end position="32"/>
    </location>
</feature>